<dbReference type="InterPro" id="IPR053151">
    <property type="entry name" value="RNase_H-like"/>
</dbReference>
<accession>A0A2P5D599</accession>
<sequence length="259" mass="29411">MDELLLLFYKSFDRHEFEMFAVVLWHLWWERNKFVYKWGVMSLRDTGVLTLWAHCIEIFRSESMNELLLLFYKYFDRHEFEIFAVVLWHLWWERNKFFYKQTLAGVLKLNVDVACVENLGFIGVRGLIQDHCGAVHAAFSCKISGAFDPLVSELLAIRTGLQVAADLGLIISITESECSMVVALIRSPDGCSSSNLIPSDIVSLLREVGGGPYHLFPCTGNEAAHSLAKLAISCNSECFWVHDTSSCITNIVANDSLFQ</sequence>
<reference evidence="3" key="1">
    <citation type="submission" date="2016-06" db="EMBL/GenBank/DDBJ databases">
        <title>Parallel loss of symbiosis genes in relatives of nitrogen-fixing non-legume Parasponia.</title>
        <authorList>
            <person name="Van Velzen R."/>
            <person name="Holmer R."/>
            <person name="Bu F."/>
            <person name="Rutten L."/>
            <person name="Van Zeijl A."/>
            <person name="Liu W."/>
            <person name="Santuari L."/>
            <person name="Cao Q."/>
            <person name="Sharma T."/>
            <person name="Shen D."/>
            <person name="Roswanjaya Y."/>
            <person name="Wardhani T."/>
            <person name="Kalhor M.S."/>
            <person name="Jansen J."/>
            <person name="Van den Hoogen J."/>
            <person name="Gungor B."/>
            <person name="Hartog M."/>
            <person name="Hontelez J."/>
            <person name="Verver J."/>
            <person name="Yang W.-C."/>
            <person name="Schijlen E."/>
            <person name="Repin R."/>
            <person name="Schilthuizen M."/>
            <person name="Schranz E."/>
            <person name="Heidstra R."/>
            <person name="Miyata K."/>
            <person name="Fedorova E."/>
            <person name="Kohlen W."/>
            <person name="Bisseling T."/>
            <person name="Smit S."/>
            <person name="Geurts R."/>
        </authorList>
    </citation>
    <scope>NUCLEOTIDE SEQUENCE [LARGE SCALE GENOMIC DNA]</scope>
    <source>
        <strain evidence="3">cv. RG33-2</strain>
    </source>
</reference>
<evidence type="ECO:0000313" key="2">
    <source>
        <dbReference type="EMBL" id="PON68455.1"/>
    </source>
</evidence>
<comment type="caution">
    <text evidence="2">The sequence shown here is derived from an EMBL/GenBank/DDBJ whole genome shotgun (WGS) entry which is preliminary data.</text>
</comment>
<dbReference type="EMBL" id="JXTC01000295">
    <property type="protein sequence ID" value="PON68455.1"/>
    <property type="molecule type" value="Genomic_DNA"/>
</dbReference>
<dbReference type="InParanoid" id="A0A2P5D599"/>
<evidence type="ECO:0000313" key="3">
    <source>
        <dbReference type="Proteomes" id="UP000237000"/>
    </source>
</evidence>
<dbReference type="OrthoDB" id="1906820at2759"/>
<dbReference type="PANTHER" id="PTHR47723">
    <property type="entry name" value="OS05G0353850 PROTEIN"/>
    <property type="match status" value="1"/>
</dbReference>
<dbReference type="Pfam" id="PF13456">
    <property type="entry name" value="RVT_3"/>
    <property type="match status" value="1"/>
</dbReference>
<protein>
    <submittedName>
        <fullName evidence="2">Ribonuclease H-like domain containing protein</fullName>
    </submittedName>
</protein>
<evidence type="ECO:0000259" key="1">
    <source>
        <dbReference type="Pfam" id="PF13456"/>
    </source>
</evidence>
<dbReference type="InterPro" id="IPR044730">
    <property type="entry name" value="RNase_H-like_dom_plant"/>
</dbReference>
<dbReference type="SUPFAM" id="SSF53098">
    <property type="entry name" value="Ribonuclease H-like"/>
    <property type="match status" value="1"/>
</dbReference>
<dbReference type="AlphaFoldDB" id="A0A2P5D599"/>
<dbReference type="CDD" id="cd06222">
    <property type="entry name" value="RNase_H_like"/>
    <property type="match status" value="1"/>
</dbReference>
<dbReference type="GO" id="GO:0004523">
    <property type="term" value="F:RNA-DNA hybrid ribonuclease activity"/>
    <property type="evidence" value="ECO:0007669"/>
    <property type="project" value="InterPro"/>
</dbReference>
<name>A0A2P5D599_TREOI</name>
<proteinExistence type="predicted"/>
<gene>
    <name evidence="2" type="ORF">TorRG33x02_261870</name>
</gene>
<dbReference type="InterPro" id="IPR012337">
    <property type="entry name" value="RNaseH-like_sf"/>
</dbReference>
<dbReference type="InterPro" id="IPR002156">
    <property type="entry name" value="RNaseH_domain"/>
</dbReference>
<feature type="domain" description="RNase H type-1" evidence="1">
    <location>
        <begin position="110"/>
        <end position="231"/>
    </location>
</feature>
<dbReference type="PANTHER" id="PTHR47723:SF21">
    <property type="entry name" value="POLYNUCLEOTIDYL TRANSFERASE, RIBONUCLEASE H-LIKE SUPERFAMILY PROTEIN"/>
    <property type="match status" value="1"/>
</dbReference>
<keyword evidence="3" id="KW-1185">Reference proteome</keyword>
<dbReference type="GO" id="GO:0003676">
    <property type="term" value="F:nucleic acid binding"/>
    <property type="evidence" value="ECO:0007669"/>
    <property type="project" value="InterPro"/>
</dbReference>
<dbReference type="Proteomes" id="UP000237000">
    <property type="component" value="Unassembled WGS sequence"/>
</dbReference>
<organism evidence="2 3">
    <name type="scientific">Trema orientale</name>
    <name type="common">Charcoal tree</name>
    <name type="synonym">Celtis orientalis</name>
    <dbReference type="NCBI Taxonomy" id="63057"/>
    <lineage>
        <taxon>Eukaryota</taxon>
        <taxon>Viridiplantae</taxon>
        <taxon>Streptophyta</taxon>
        <taxon>Embryophyta</taxon>
        <taxon>Tracheophyta</taxon>
        <taxon>Spermatophyta</taxon>
        <taxon>Magnoliopsida</taxon>
        <taxon>eudicotyledons</taxon>
        <taxon>Gunneridae</taxon>
        <taxon>Pentapetalae</taxon>
        <taxon>rosids</taxon>
        <taxon>fabids</taxon>
        <taxon>Rosales</taxon>
        <taxon>Cannabaceae</taxon>
        <taxon>Trema</taxon>
    </lineage>
</organism>